<proteinExistence type="predicted"/>
<keyword evidence="1" id="KW-0812">Transmembrane</keyword>
<keyword evidence="1" id="KW-1133">Transmembrane helix</keyword>
<feature type="transmembrane region" description="Helical" evidence="1">
    <location>
        <begin position="12"/>
        <end position="37"/>
    </location>
</feature>
<reference evidence="2" key="1">
    <citation type="submission" date="2021-01" db="EMBL/GenBank/DDBJ databases">
        <authorList>
            <consortium name="Genoscope - CEA"/>
            <person name="William W."/>
        </authorList>
    </citation>
    <scope>NUCLEOTIDE SEQUENCE</scope>
</reference>
<keyword evidence="1" id="KW-0472">Membrane</keyword>
<dbReference type="Proteomes" id="UP001295469">
    <property type="component" value="Chromosome A02"/>
</dbReference>
<dbReference type="AlphaFoldDB" id="A0A816WST2"/>
<feature type="transmembrane region" description="Helical" evidence="1">
    <location>
        <begin position="44"/>
        <end position="66"/>
    </location>
</feature>
<evidence type="ECO:0000256" key="1">
    <source>
        <dbReference type="SAM" id="Phobius"/>
    </source>
</evidence>
<name>A0A816WST2_BRANA</name>
<evidence type="ECO:0000313" key="2">
    <source>
        <dbReference type="EMBL" id="CAF2137817.1"/>
    </source>
</evidence>
<dbReference type="EMBL" id="HG994356">
    <property type="protein sequence ID" value="CAF2137817.1"/>
    <property type="molecule type" value="Genomic_DNA"/>
</dbReference>
<protein>
    <submittedName>
        <fullName evidence="2">(rape) hypothetical protein</fullName>
    </submittedName>
</protein>
<sequence length="70" mass="8024">MLLAPMVPLLDLIVCLLFPLVVVLPRVGGVLFLVLVCHRIEPGLWFIFYFMQRFSGWASALCIMSWEVEN</sequence>
<accession>A0A816WST2</accession>
<gene>
    <name evidence="2" type="ORF">DARMORV10_A02P10660.1</name>
</gene>
<organism evidence="2">
    <name type="scientific">Brassica napus</name>
    <name type="common">Rape</name>
    <dbReference type="NCBI Taxonomy" id="3708"/>
    <lineage>
        <taxon>Eukaryota</taxon>
        <taxon>Viridiplantae</taxon>
        <taxon>Streptophyta</taxon>
        <taxon>Embryophyta</taxon>
        <taxon>Tracheophyta</taxon>
        <taxon>Spermatophyta</taxon>
        <taxon>Magnoliopsida</taxon>
        <taxon>eudicotyledons</taxon>
        <taxon>Gunneridae</taxon>
        <taxon>Pentapetalae</taxon>
        <taxon>rosids</taxon>
        <taxon>malvids</taxon>
        <taxon>Brassicales</taxon>
        <taxon>Brassicaceae</taxon>
        <taxon>Brassiceae</taxon>
        <taxon>Brassica</taxon>
    </lineage>
</organism>